<dbReference type="EMBL" id="FN667741">
    <property type="protein sequence ID" value="CBJ80368.1"/>
    <property type="molecule type" value="Genomic_DNA"/>
</dbReference>
<evidence type="ECO:0000313" key="1">
    <source>
        <dbReference type="EMBL" id="CBJ80368.1"/>
    </source>
</evidence>
<dbReference type="KEGG" id="xbo:XBJ1_1235"/>
<name>D3UXJ3_XENBS</name>
<evidence type="ECO:0000313" key="2">
    <source>
        <dbReference type="Proteomes" id="UP000002045"/>
    </source>
</evidence>
<reference evidence="1" key="1">
    <citation type="journal article" date="2011" name="PLoS ONE">
        <title>The entomopathogenic bacterial endosymbionts xenorhabdus and photorhabdus: convergent lifestyles from divergent genomes.</title>
        <authorList>
            <person name="Chaston J.M."/>
            <person name="Suen G."/>
            <person name="Tucker S.L."/>
            <person name="Andersen A.W."/>
            <person name="Bhasin A."/>
            <person name="Bode E."/>
            <person name="Bode H.B."/>
            <person name="Brachmann A.O."/>
            <person name="Cowles C.E."/>
            <person name="Cowles K.N."/>
            <person name="Darby C."/>
            <person name="de Leon L."/>
            <person name="Drace K."/>
            <person name="Du Z."/>
            <person name="Givaudan A."/>
            <person name="Herbert Tran E.E."/>
            <person name="Jewell K.A."/>
            <person name="Knack J.J."/>
            <person name="Krasomil-Osterfeld K.C."/>
            <person name="Kukor R."/>
            <person name="Lanois A."/>
            <person name="Latreille P."/>
            <person name="Leimgruber N.K."/>
            <person name="Lipke C.M."/>
            <person name="Liu R."/>
            <person name="Lu X."/>
            <person name="Martens E.C."/>
            <person name="Marri P.R."/>
            <person name="Medigue C."/>
            <person name="Menard M.L."/>
            <person name="Miller N.M."/>
            <person name="Morales-Soto N."/>
            <person name="Norton S."/>
            <person name="Ogier J.C."/>
            <person name="Orchard S.S."/>
            <person name="Park D."/>
            <person name="Park Y."/>
            <person name="Qurollo B.A."/>
            <person name="Sugar D.R."/>
            <person name="Richards G.R."/>
            <person name="Rouy Z."/>
            <person name="Slominski B."/>
            <person name="Slominski K."/>
            <person name="Snyder H."/>
            <person name="Tjaden B.C."/>
            <person name="van der Hoeven R."/>
            <person name="Welch R.D."/>
            <person name="Wheeler C."/>
            <person name="Xiang B."/>
            <person name="Barbazuk B."/>
            <person name="Gaudriault S."/>
            <person name="Goodner B."/>
            <person name="Slater S.C."/>
            <person name="Forst S."/>
            <person name="Goldman B.S."/>
            <person name="Goodrich-Blair H."/>
        </authorList>
    </citation>
    <scope>NUCLEOTIDE SEQUENCE [LARGE SCALE GENOMIC DNA]</scope>
    <source>
        <strain evidence="1">SS-2004</strain>
    </source>
</reference>
<dbReference type="AlphaFoldDB" id="D3UXJ3"/>
<dbReference type="STRING" id="406818.XBJ1_1235"/>
<organism evidence="1 2">
    <name type="scientific">Xenorhabdus bovienii (strain SS-2004)</name>
    <name type="common">Xenorhabdus nematophila subsp. bovienii</name>
    <dbReference type="NCBI Taxonomy" id="406818"/>
    <lineage>
        <taxon>Bacteria</taxon>
        <taxon>Pseudomonadati</taxon>
        <taxon>Pseudomonadota</taxon>
        <taxon>Gammaproteobacteria</taxon>
        <taxon>Enterobacterales</taxon>
        <taxon>Morganellaceae</taxon>
        <taxon>Xenorhabdus</taxon>
    </lineage>
</organism>
<gene>
    <name evidence="1" type="ordered locus">XBJ1_1235</name>
</gene>
<proteinExistence type="predicted"/>
<sequence length="67" mass="7741">MADGTDEEFYLIPIEVNEVSIKSKYNIAKYKYRGICQNCSHEMYFNAYHVINWLENGGKQSTEGKNG</sequence>
<dbReference type="Proteomes" id="UP000002045">
    <property type="component" value="Chromosome"/>
</dbReference>
<accession>D3UXJ3</accession>
<protein>
    <submittedName>
        <fullName evidence="1">Uncharacterized protein</fullName>
    </submittedName>
</protein>
<dbReference type="HOGENOM" id="CLU_2811479_0_0_6"/>